<dbReference type="Gene3D" id="2.10.10.10">
    <property type="entry name" value="Fibronectin, type II, collagen-binding"/>
    <property type="match status" value="1"/>
</dbReference>
<proteinExistence type="predicted"/>
<keyword evidence="3" id="KW-1185">Reference proteome</keyword>
<gene>
    <name evidence="1" type="ORF">C1SCF055_LOCUS43370</name>
</gene>
<reference evidence="1" key="1">
    <citation type="submission" date="2022-10" db="EMBL/GenBank/DDBJ databases">
        <authorList>
            <person name="Chen Y."/>
            <person name="Dougan E. K."/>
            <person name="Chan C."/>
            <person name="Rhodes N."/>
            <person name="Thang M."/>
        </authorList>
    </citation>
    <scope>NUCLEOTIDE SEQUENCE</scope>
</reference>
<evidence type="ECO:0000313" key="2">
    <source>
        <dbReference type="EMBL" id="CAL4806147.1"/>
    </source>
</evidence>
<dbReference type="Gene3D" id="2.80.10.50">
    <property type="match status" value="1"/>
</dbReference>
<dbReference type="AlphaFoldDB" id="A0A9P1M4Y8"/>
<dbReference type="InterPro" id="IPR036943">
    <property type="entry name" value="FN_type2_sf"/>
</dbReference>
<dbReference type="OrthoDB" id="441660at2759"/>
<dbReference type="SUPFAM" id="SSF49785">
    <property type="entry name" value="Galactose-binding domain-like"/>
    <property type="match status" value="1"/>
</dbReference>
<dbReference type="EMBL" id="CAMXCT010006716">
    <property type="protein sequence ID" value="CAI4018835.1"/>
    <property type="molecule type" value="Genomic_DNA"/>
</dbReference>
<dbReference type="EMBL" id="CAMXCT030006716">
    <property type="protein sequence ID" value="CAL4806147.1"/>
    <property type="molecule type" value="Genomic_DNA"/>
</dbReference>
<comment type="caution">
    <text evidence="1">The sequence shown here is derived from an EMBL/GenBank/DDBJ whole genome shotgun (WGS) entry which is preliminary data.</text>
</comment>
<dbReference type="PROSITE" id="PS50231">
    <property type="entry name" value="RICIN_B_LECTIN"/>
    <property type="match status" value="1"/>
</dbReference>
<reference evidence="2 3" key="2">
    <citation type="submission" date="2024-05" db="EMBL/GenBank/DDBJ databases">
        <authorList>
            <person name="Chen Y."/>
            <person name="Shah S."/>
            <person name="Dougan E. K."/>
            <person name="Thang M."/>
            <person name="Chan C."/>
        </authorList>
    </citation>
    <scope>NUCLEOTIDE SEQUENCE [LARGE SCALE GENOMIC DNA]</scope>
</reference>
<dbReference type="SUPFAM" id="SSF50370">
    <property type="entry name" value="Ricin B-like lectins"/>
    <property type="match status" value="1"/>
</dbReference>
<sequence>MCLVAPAAEDPSAEACEDAVLLGDGREIWRLEPSGHLVSQDGRCLMADSTGVRLTGQCDTGPGQAWQLLGTNQLQLDQGAEGMCLTLSSSPLVDVAQGQSAHATSSIDAFHSAEQAVDGTSSSYWAADPEDQEKIFWISFPQTRLKMLDINWEYPPDAFQVELTKDGVDWEPAYAVDSNMLHATRSRIPLKGQETIGMRLRLHASDKQLVGIRTLQTFSLNNLPGLEPCETPKMARDKWFLSSVTQFDPTQRLRKADYQLSQLPENRQIDESWVVEKPPERSSPVVSFLESLTPSELKPLTQWRQQHRRTLEGFLCAAAFVQDGQVYTNCTDAPTPQGDSGREWCYLDPQLQDLQVGDGTPSWGYCARVVDYDALRKQ</sequence>
<dbReference type="Proteomes" id="UP001152797">
    <property type="component" value="Unassembled WGS sequence"/>
</dbReference>
<dbReference type="InterPro" id="IPR035992">
    <property type="entry name" value="Ricin_B-like_lectins"/>
</dbReference>
<evidence type="ECO:0000313" key="3">
    <source>
        <dbReference type="Proteomes" id="UP001152797"/>
    </source>
</evidence>
<evidence type="ECO:0000313" key="1">
    <source>
        <dbReference type="EMBL" id="CAI4018835.1"/>
    </source>
</evidence>
<dbReference type="InterPro" id="IPR008979">
    <property type="entry name" value="Galactose-bd-like_sf"/>
</dbReference>
<dbReference type="Gene3D" id="2.60.120.260">
    <property type="entry name" value="Galactose-binding domain-like"/>
    <property type="match status" value="1"/>
</dbReference>
<accession>A0A9P1M4Y8</accession>
<protein>
    <submittedName>
        <fullName evidence="2">F5/8 type C domain-containing protein</fullName>
    </submittedName>
</protein>
<name>A0A9P1M4Y8_9DINO</name>
<dbReference type="EMBL" id="CAMXCT020006716">
    <property type="protein sequence ID" value="CAL1172210.1"/>
    <property type="molecule type" value="Genomic_DNA"/>
</dbReference>
<organism evidence="1">
    <name type="scientific">Cladocopium goreaui</name>
    <dbReference type="NCBI Taxonomy" id="2562237"/>
    <lineage>
        <taxon>Eukaryota</taxon>
        <taxon>Sar</taxon>
        <taxon>Alveolata</taxon>
        <taxon>Dinophyceae</taxon>
        <taxon>Suessiales</taxon>
        <taxon>Symbiodiniaceae</taxon>
        <taxon>Cladocopium</taxon>
    </lineage>
</organism>